<keyword evidence="4" id="KW-1185">Reference proteome</keyword>
<dbReference type="Proteomes" id="UP000269591">
    <property type="component" value="Unassembled WGS sequence"/>
</dbReference>
<evidence type="ECO:0000256" key="2">
    <source>
        <dbReference type="SAM" id="SignalP"/>
    </source>
</evidence>
<keyword evidence="2" id="KW-0732">Signal</keyword>
<gene>
    <name evidence="3" type="ORF">DMP06_06840</name>
</gene>
<comment type="caution">
    <text evidence="3">The sequence shown here is derived from an EMBL/GenBank/DDBJ whole genome shotgun (WGS) entry which is preliminary data.</text>
</comment>
<dbReference type="RefSeq" id="WP_123208999.1">
    <property type="nucleotide sequence ID" value="NZ_JBHTHO010000020.1"/>
</dbReference>
<feature type="signal peptide" evidence="2">
    <location>
        <begin position="1"/>
        <end position="46"/>
    </location>
</feature>
<dbReference type="AlphaFoldDB" id="A0A3N0AXT6"/>
<protein>
    <submittedName>
        <fullName evidence="3">Uncharacterized protein</fullName>
    </submittedName>
</protein>
<feature type="compositionally biased region" description="Low complexity" evidence="1">
    <location>
        <begin position="49"/>
        <end position="82"/>
    </location>
</feature>
<evidence type="ECO:0000313" key="3">
    <source>
        <dbReference type="EMBL" id="RNL39498.1"/>
    </source>
</evidence>
<sequence>MKRISLDAKRHCANRPNSMPGIFLAIMAMTFALLPLSPLAALPAFAAPEPDAANSSSESAIDSSNESETPPATDASSSAAAPHLSKIADPDTSATWKNMFSDPASEDGFRVSTQDVGRIWVDKSVYATSADAQAAGIVDPNARRPRS</sequence>
<dbReference type="OrthoDB" id="3221951at2"/>
<feature type="chain" id="PRO_5018337702" evidence="2">
    <location>
        <begin position="47"/>
        <end position="147"/>
    </location>
</feature>
<dbReference type="EMBL" id="QIBX01000011">
    <property type="protein sequence ID" value="RNL39498.1"/>
    <property type="molecule type" value="Genomic_DNA"/>
</dbReference>
<accession>A0A3N0AXT6</accession>
<evidence type="ECO:0000256" key="1">
    <source>
        <dbReference type="SAM" id="MobiDB-lite"/>
    </source>
</evidence>
<feature type="region of interest" description="Disordered" evidence="1">
    <location>
        <begin position="49"/>
        <end position="111"/>
    </location>
</feature>
<proteinExistence type="predicted"/>
<evidence type="ECO:0000313" key="4">
    <source>
        <dbReference type="Proteomes" id="UP000269591"/>
    </source>
</evidence>
<name>A0A3N0AXT6_9ACTN</name>
<reference evidence="4" key="1">
    <citation type="submission" date="2018-05" db="EMBL/GenBank/DDBJ databases">
        <title>Genome Sequencing of selected type strains of the family Eggerthellaceae.</title>
        <authorList>
            <person name="Danylec N."/>
            <person name="Stoll D.A."/>
            <person name="Doetsch A."/>
            <person name="Huch M."/>
        </authorList>
    </citation>
    <scope>NUCLEOTIDE SEQUENCE [LARGE SCALE GENOMIC DNA]</scope>
    <source>
        <strain evidence="4">DSM 24851</strain>
    </source>
</reference>
<organism evidence="3 4">
    <name type="scientific">Slackia equolifaciens</name>
    <dbReference type="NCBI Taxonomy" id="498718"/>
    <lineage>
        <taxon>Bacteria</taxon>
        <taxon>Bacillati</taxon>
        <taxon>Actinomycetota</taxon>
        <taxon>Coriobacteriia</taxon>
        <taxon>Eggerthellales</taxon>
        <taxon>Eggerthellaceae</taxon>
        <taxon>Slackia</taxon>
    </lineage>
</organism>